<comment type="function">
    <text evidence="9">Catalyzes the phosphorylation of ribose at O-5 in a reaction requiring ATP and magnesium. The resulting D-ribose-5-phosphate can then be used either for sythesis of nucleotides, histidine, and tryptophan, or as a component of the pentose phosphate pathway.</text>
</comment>
<dbReference type="Proteomes" id="UP000602532">
    <property type="component" value="Unassembled WGS sequence"/>
</dbReference>
<feature type="binding site" evidence="9">
    <location>
        <begin position="11"/>
        <end position="13"/>
    </location>
    <ligand>
        <name>substrate</name>
    </ligand>
</feature>
<protein>
    <recommendedName>
        <fullName evidence="9">Ribokinase</fullName>
        <shortName evidence="9">RK</shortName>
        <ecNumber evidence="9">2.7.1.15</ecNumber>
    </recommendedName>
</protein>
<evidence type="ECO:0000256" key="4">
    <source>
        <dbReference type="ARBA" id="ARBA00022777"/>
    </source>
</evidence>
<dbReference type="EC" id="2.7.1.15" evidence="9"/>
<feature type="region of interest" description="Disordered" evidence="10">
    <location>
        <begin position="293"/>
        <end position="315"/>
    </location>
</feature>
<feature type="binding site" evidence="9">
    <location>
        <position position="274"/>
    </location>
    <ligand>
        <name>K(+)</name>
        <dbReference type="ChEBI" id="CHEBI:29103"/>
    </ligand>
</feature>
<comment type="pathway">
    <text evidence="9">Carbohydrate metabolism; D-ribose degradation; D-ribose 5-phosphate from beta-D-ribopyranose: step 2/2.</text>
</comment>
<keyword evidence="6 9" id="KW-0460">Magnesium</keyword>
<evidence type="ECO:0000256" key="9">
    <source>
        <dbReference type="HAMAP-Rule" id="MF_01987"/>
    </source>
</evidence>
<dbReference type="InterPro" id="IPR002139">
    <property type="entry name" value="Ribo/fructo_kinase"/>
</dbReference>
<keyword evidence="7 9" id="KW-0630">Potassium</keyword>
<dbReference type="HAMAP" id="MF_01987">
    <property type="entry name" value="Ribokinase"/>
    <property type="match status" value="1"/>
</dbReference>
<keyword evidence="13" id="KW-1185">Reference proteome</keyword>
<keyword evidence="4 9" id="KW-0418">Kinase</keyword>
<evidence type="ECO:0000256" key="5">
    <source>
        <dbReference type="ARBA" id="ARBA00022840"/>
    </source>
</evidence>
<gene>
    <name evidence="9" type="primary">rbsK</name>
    <name evidence="12" type="ORF">H9622_04835</name>
</gene>
<feature type="binding site" evidence="9">
    <location>
        <position position="137"/>
    </location>
    <ligand>
        <name>substrate</name>
    </ligand>
</feature>
<keyword evidence="2 9" id="KW-0479">Metal-binding</keyword>
<organism evidence="12 13">
    <name type="scientific">Microbacterium gallinarum</name>
    <dbReference type="NCBI Taxonomy" id="2762209"/>
    <lineage>
        <taxon>Bacteria</taxon>
        <taxon>Bacillati</taxon>
        <taxon>Actinomycetota</taxon>
        <taxon>Actinomycetes</taxon>
        <taxon>Micrococcales</taxon>
        <taxon>Microbacteriaceae</taxon>
        <taxon>Microbacterium</taxon>
    </lineage>
</organism>
<dbReference type="EMBL" id="JACSPM010000001">
    <property type="protein sequence ID" value="MBD8022917.1"/>
    <property type="molecule type" value="Genomic_DNA"/>
</dbReference>
<dbReference type="InterPro" id="IPR029056">
    <property type="entry name" value="Ribokinase-like"/>
</dbReference>
<feature type="binding site" evidence="9">
    <location>
        <position position="277"/>
    </location>
    <ligand>
        <name>K(+)</name>
        <dbReference type="ChEBI" id="CHEBI:29103"/>
    </ligand>
</feature>
<dbReference type="Pfam" id="PF00294">
    <property type="entry name" value="PfkB"/>
    <property type="match status" value="1"/>
</dbReference>
<feature type="binding site" evidence="9">
    <location>
        <begin position="211"/>
        <end position="216"/>
    </location>
    <ligand>
        <name>ATP</name>
        <dbReference type="ChEBI" id="CHEBI:30616"/>
    </ligand>
</feature>
<feature type="domain" description="Carbohydrate kinase PfkB" evidence="11">
    <location>
        <begin position="2"/>
        <end position="286"/>
    </location>
</feature>
<name>A0ABR8X1B1_9MICO</name>
<accession>A0ABR8X1B1</accession>
<sequence>MSGIAVLGSANMDLVVRQERRVEPGETIFGSSFHAGPGGKGLNQAVAAARAGATVAFIGAVGADDFGVRLRSWLSAEGIDVGRVRIVDEPTGIAQITVTDDGENAIVVVAGANARSVLDDADRETIAAASHLVVQLERPESLLLEALAHARAHGVTTVVTPAPAHEGLDDILRLADVLVPNEGEAMLLSGEADAESAAVALSRLAGTVVLTRGRHGAIVARDGAVVTTVAAVATDVVDTTGAGDTFTGVLVAGLAAGDALDRALEAAAAAAAIAVSRRGAAEAMPTADEIAARLAGRSDATTSTPTDHPAPQENA</sequence>
<evidence type="ECO:0000313" key="12">
    <source>
        <dbReference type="EMBL" id="MBD8022917.1"/>
    </source>
</evidence>
<comment type="activity regulation">
    <text evidence="9">Activated by a monovalent cation that binds near, but not in, the active site. The most likely occupant of the site in vivo is potassium. Ion binding induces a conformational change that may alter substrate affinity.</text>
</comment>
<comment type="catalytic activity">
    <reaction evidence="9">
        <text>D-ribose + ATP = D-ribose 5-phosphate + ADP + H(+)</text>
        <dbReference type="Rhea" id="RHEA:13697"/>
        <dbReference type="ChEBI" id="CHEBI:15378"/>
        <dbReference type="ChEBI" id="CHEBI:30616"/>
        <dbReference type="ChEBI" id="CHEBI:47013"/>
        <dbReference type="ChEBI" id="CHEBI:78346"/>
        <dbReference type="ChEBI" id="CHEBI:456216"/>
        <dbReference type="EC" id="2.7.1.15"/>
    </reaction>
</comment>
<comment type="cofactor">
    <cofactor evidence="9">
        <name>Mg(2+)</name>
        <dbReference type="ChEBI" id="CHEBI:18420"/>
    </cofactor>
    <text evidence="9">Requires a divalent cation, most likely magnesium in vivo, as an electrophilic catalyst to aid phosphoryl group transfer. It is the chelate of the metal and the nucleotide that is the actual substrate.</text>
</comment>
<dbReference type="PRINTS" id="PR00990">
    <property type="entry name" value="RIBOKINASE"/>
</dbReference>
<dbReference type="SUPFAM" id="SSF53613">
    <property type="entry name" value="Ribokinase-like"/>
    <property type="match status" value="1"/>
</dbReference>
<dbReference type="PANTHER" id="PTHR10584">
    <property type="entry name" value="SUGAR KINASE"/>
    <property type="match status" value="1"/>
</dbReference>
<dbReference type="CDD" id="cd01174">
    <property type="entry name" value="ribokinase"/>
    <property type="match status" value="1"/>
</dbReference>
<reference evidence="12 13" key="1">
    <citation type="submission" date="2020-08" db="EMBL/GenBank/DDBJ databases">
        <title>A Genomic Blueprint of the Chicken Gut Microbiome.</title>
        <authorList>
            <person name="Gilroy R."/>
            <person name="Ravi A."/>
            <person name="Getino M."/>
            <person name="Pursley I."/>
            <person name="Horton D.L."/>
            <person name="Alikhan N.-F."/>
            <person name="Baker D."/>
            <person name="Gharbi K."/>
            <person name="Hall N."/>
            <person name="Watson M."/>
            <person name="Adriaenssens E.M."/>
            <person name="Foster-Nyarko E."/>
            <person name="Jarju S."/>
            <person name="Secka A."/>
            <person name="Antonio M."/>
            <person name="Oren A."/>
            <person name="Chaudhuri R."/>
            <person name="La Ragione R.M."/>
            <person name="Hildebrand F."/>
            <person name="Pallen M.J."/>
        </authorList>
    </citation>
    <scope>NUCLEOTIDE SEQUENCE [LARGE SCALE GENOMIC DNA]</scope>
    <source>
        <strain evidence="12 13">Sa1CUA4</strain>
    </source>
</reference>
<evidence type="ECO:0000256" key="7">
    <source>
        <dbReference type="ARBA" id="ARBA00022958"/>
    </source>
</evidence>
<dbReference type="PANTHER" id="PTHR10584:SF166">
    <property type="entry name" value="RIBOKINASE"/>
    <property type="match status" value="1"/>
</dbReference>
<keyword evidence="5 9" id="KW-0067">ATP-binding</keyword>
<comment type="subcellular location">
    <subcellularLocation>
        <location evidence="9">Cytoplasm</location>
    </subcellularLocation>
</comment>
<comment type="similarity">
    <text evidence="9">Belongs to the carbohydrate kinase PfkB family. Ribokinase subfamily.</text>
</comment>
<evidence type="ECO:0000256" key="3">
    <source>
        <dbReference type="ARBA" id="ARBA00022741"/>
    </source>
</evidence>
<comment type="caution">
    <text evidence="12">The sequence shown here is derived from an EMBL/GenBank/DDBJ whole genome shotgun (WGS) entry which is preliminary data.</text>
</comment>
<proteinExistence type="inferred from homology"/>
<keyword evidence="1 9" id="KW-0808">Transferase</keyword>
<keyword evidence="9" id="KW-0963">Cytoplasm</keyword>
<keyword evidence="3 9" id="KW-0547">Nucleotide-binding</keyword>
<comment type="caution">
    <text evidence="9">Lacks conserved residue(s) required for the propagation of feature annotation.</text>
</comment>
<dbReference type="Gene3D" id="3.40.1190.20">
    <property type="match status" value="1"/>
</dbReference>
<feature type="active site" description="Proton acceptor" evidence="9">
    <location>
        <position position="244"/>
    </location>
</feature>
<feature type="binding site" evidence="9">
    <location>
        <position position="181"/>
    </location>
    <ligand>
        <name>ATP</name>
        <dbReference type="ChEBI" id="CHEBI:30616"/>
    </ligand>
</feature>
<feature type="binding site" evidence="9">
    <location>
        <position position="279"/>
    </location>
    <ligand>
        <name>K(+)</name>
        <dbReference type="ChEBI" id="CHEBI:29103"/>
    </ligand>
</feature>
<feature type="binding site" evidence="9">
    <location>
        <position position="238"/>
    </location>
    <ligand>
        <name>K(+)</name>
        <dbReference type="ChEBI" id="CHEBI:29103"/>
    </ligand>
</feature>
<dbReference type="RefSeq" id="WP_191764760.1">
    <property type="nucleotide sequence ID" value="NZ_JACSPM010000001.1"/>
</dbReference>
<evidence type="ECO:0000256" key="6">
    <source>
        <dbReference type="ARBA" id="ARBA00022842"/>
    </source>
</evidence>
<comment type="subunit">
    <text evidence="9">Homodimer.</text>
</comment>
<keyword evidence="8 9" id="KW-0119">Carbohydrate metabolism</keyword>
<evidence type="ECO:0000313" key="13">
    <source>
        <dbReference type="Proteomes" id="UP000602532"/>
    </source>
</evidence>
<dbReference type="InterPro" id="IPR011877">
    <property type="entry name" value="Ribokinase"/>
</dbReference>
<feature type="binding site" evidence="9">
    <location>
        <begin position="39"/>
        <end position="43"/>
    </location>
    <ligand>
        <name>substrate</name>
    </ligand>
</feature>
<dbReference type="InterPro" id="IPR011611">
    <property type="entry name" value="PfkB_dom"/>
</dbReference>
<feature type="binding site" evidence="9">
    <location>
        <position position="244"/>
    </location>
    <ligand>
        <name>substrate</name>
    </ligand>
</feature>
<evidence type="ECO:0000259" key="11">
    <source>
        <dbReference type="Pfam" id="PF00294"/>
    </source>
</evidence>
<evidence type="ECO:0000256" key="8">
    <source>
        <dbReference type="ARBA" id="ARBA00023277"/>
    </source>
</evidence>
<feature type="binding site" evidence="9">
    <location>
        <position position="240"/>
    </location>
    <ligand>
        <name>K(+)</name>
        <dbReference type="ChEBI" id="CHEBI:29103"/>
    </ligand>
</feature>
<evidence type="ECO:0000256" key="10">
    <source>
        <dbReference type="SAM" id="MobiDB-lite"/>
    </source>
</evidence>
<evidence type="ECO:0000256" key="1">
    <source>
        <dbReference type="ARBA" id="ARBA00022679"/>
    </source>
</evidence>
<feature type="binding site" evidence="9">
    <location>
        <begin position="243"/>
        <end position="244"/>
    </location>
    <ligand>
        <name>ATP</name>
        <dbReference type="ChEBI" id="CHEBI:30616"/>
    </ligand>
</feature>
<evidence type="ECO:0000256" key="2">
    <source>
        <dbReference type="ARBA" id="ARBA00022723"/>
    </source>
</evidence>